<evidence type="ECO:0000256" key="4">
    <source>
        <dbReference type="ARBA" id="ARBA00022737"/>
    </source>
</evidence>
<keyword evidence="4" id="KW-0677">Repeat</keyword>
<comment type="subcellular location">
    <subcellularLocation>
        <location evidence="1">Membrane</location>
        <topology evidence="1">Multi-pass membrane protein</topology>
    </subcellularLocation>
</comment>
<feature type="transmembrane region" description="Helical" evidence="7">
    <location>
        <begin position="505"/>
        <end position="522"/>
    </location>
</feature>
<dbReference type="PANTHER" id="PTHR43652:SF2">
    <property type="entry name" value="BASIC AMINO ACID ANTIPORTER YFCC-RELATED"/>
    <property type="match status" value="1"/>
</dbReference>
<evidence type="ECO:0000256" key="7">
    <source>
        <dbReference type="SAM" id="Phobius"/>
    </source>
</evidence>
<dbReference type="Gene3D" id="3.30.70.1450">
    <property type="entry name" value="Regulator of K+ conductance, C-terminal domain"/>
    <property type="match status" value="1"/>
</dbReference>
<accession>A0ABW1S713</accession>
<evidence type="ECO:0000313" key="9">
    <source>
        <dbReference type="EMBL" id="MFC6197044.1"/>
    </source>
</evidence>
<feature type="transmembrane region" description="Helical" evidence="7">
    <location>
        <begin position="38"/>
        <end position="55"/>
    </location>
</feature>
<organism evidence="9 10">
    <name type="scientific">Ponticaulis profundi</name>
    <dbReference type="NCBI Taxonomy" id="2665222"/>
    <lineage>
        <taxon>Bacteria</taxon>
        <taxon>Pseudomonadati</taxon>
        <taxon>Pseudomonadota</taxon>
        <taxon>Alphaproteobacteria</taxon>
        <taxon>Hyphomonadales</taxon>
        <taxon>Hyphomonadaceae</taxon>
        <taxon>Ponticaulis</taxon>
    </lineage>
</organism>
<dbReference type="InterPro" id="IPR036721">
    <property type="entry name" value="RCK_C_sf"/>
</dbReference>
<sequence>METISQFLAQPPVQIGIVLALTVAVFVGFVWERLPADIVALLALGILLVTGVLTTKDALSVFSNAAPITIAAMFVLSAALERTGVIDAVGRRVVNLAQTRSPLFAILALMLTVMVLSAFINNTPVVVIFIPVAIALAKACGMPASQTLIPLSFASIFGGTMTLIGTSTNLLVDGVVQSAGLQPFGIFEITGAGLILACVGALYLALAGRFLLPKRQALSELLPNHGDRRFFTQVIIPYDSDLIGYTLEEAGFSTTQSRLRVIDLFRDNISQRHDLEAIYLEPGDRIVLRASVSEILTLKETGMISLRGDQPAPDTPGELETFETVNTQETQVMEGVIGPQSRLIGRSLIGLGLARLFGVYVIAVHRRGENVSASSDRFHLDVGDTLLLEGSANGLRRMFDENYLNSLTNVSDRPVKRGKAPIAILTILSVMGLAALGVMPIAALALIGAGIVIALGCLDHKEAYQAIHLDILILIFGMLGLGLAMEQTGAARLIVTQLAGMMEGWGPIAILALIYLVTTLLTEIMSNNATAILMTPLAISFGQHLGVDPRPFVVAVMFAASASFATPIGYQTNTLVYSAGGYKFRDFLKIGAPLNLLMMITSILVIPLFWDF</sequence>
<protein>
    <submittedName>
        <fullName evidence="9">SLC13 family permease</fullName>
    </submittedName>
</protein>
<feature type="transmembrane region" description="Helical" evidence="7">
    <location>
        <begin position="422"/>
        <end position="455"/>
    </location>
</feature>
<dbReference type="InterPro" id="IPR051679">
    <property type="entry name" value="DASS-Related_Transporters"/>
</dbReference>
<keyword evidence="2" id="KW-0813">Transport</keyword>
<feature type="transmembrane region" description="Helical" evidence="7">
    <location>
        <begin position="12"/>
        <end position="31"/>
    </location>
</feature>
<dbReference type="RefSeq" id="WP_377375303.1">
    <property type="nucleotide sequence ID" value="NZ_JBHSSW010000003.1"/>
</dbReference>
<dbReference type="InterPro" id="IPR031312">
    <property type="entry name" value="Na/sul_symport_CS"/>
</dbReference>
<evidence type="ECO:0000259" key="8">
    <source>
        <dbReference type="PROSITE" id="PS51202"/>
    </source>
</evidence>
<keyword evidence="10" id="KW-1185">Reference proteome</keyword>
<keyword evidence="3 7" id="KW-0812">Transmembrane</keyword>
<evidence type="ECO:0000256" key="6">
    <source>
        <dbReference type="ARBA" id="ARBA00023136"/>
    </source>
</evidence>
<feature type="transmembrane region" description="Helical" evidence="7">
    <location>
        <begin position="126"/>
        <end position="144"/>
    </location>
</feature>
<proteinExistence type="predicted"/>
<dbReference type="EMBL" id="JBHSSW010000003">
    <property type="protein sequence ID" value="MFC6197044.1"/>
    <property type="molecule type" value="Genomic_DNA"/>
</dbReference>
<dbReference type="SUPFAM" id="SSF116726">
    <property type="entry name" value="TrkA C-terminal domain-like"/>
    <property type="match status" value="2"/>
</dbReference>
<evidence type="ECO:0000313" key="10">
    <source>
        <dbReference type="Proteomes" id="UP001596303"/>
    </source>
</evidence>
<dbReference type="Proteomes" id="UP001596303">
    <property type="component" value="Unassembled WGS sequence"/>
</dbReference>
<keyword evidence="6 7" id="KW-0472">Membrane</keyword>
<evidence type="ECO:0000256" key="3">
    <source>
        <dbReference type="ARBA" id="ARBA00022692"/>
    </source>
</evidence>
<name>A0ABW1S713_9PROT</name>
<feature type="transmembrane region" description="Helical" evidence="7">
    <location>
        <begin position="101"/>
        <end position="120"/>
    </location>
</feature>
<comment type="caution">
    <text evidence="9">The sequence shown here is derived from an EMBL/GenBank/DDBJ whole genome shotgun (WGS) entry which is preliminary data.</text>
</comment>
<keyword evidence="5 7" id="KW-1133">Transmembrane helix</keyword>
<feature type="transmembrane region" description="Helical" evidence="7">
    <location>
        <begin position="590"/>
        <end position="610"/>
    </location>
</feature>
<feature type="transmembrane region" description="Helical" evidence="7">
    <location>
        <begin position="61"/>
        <end position="80"/>
    </location>
</feature>
<gene>
    <name evidence="9" type="ORF">ACFQDM_03100</name>
</gene>
<feature type="transmembrane region" description="Helical" evidence="7">
    <location>
        <begin position="552"/>
        <end position="570"/>
    </location>
</feature>
<dbReference type="PROSITE" id="PS01271">
    <property type="entry name" value="NA_SULFATE"/>
    <property type="match status" value="1"/>
</dbReference>
<evidence type="ECO:0000256" key="5">
    <source>
        <dbReference type="ARBA" id="ARBA00022989"/>
    </source>
</evidence>
<dbReference type="InterPro" id="IPR004680">
    <property type="entry name" value="Cit_transptr-like_dom"/>
</dbReference>
<dbReference type="PROSITE" id="PS51202">
    <property type="entry name" value="RCK_C"/>
    <property type="match status" value="2"/>
</dbReference>
<reference evidence="10" key="1">
    <citation type="journal article" date="2019" name="Int. J. Syst. Evol. Microbiol.">
        <title>The Global Catalogue of Microorganisms (GCM) 10K type strain sequencing project: providing services to taxonomists for standard genome sequencing and annotation.</title>
        <authorList>
            <consortium name="The Broad Institute Genomics Platform"/>
            <consortium name="The Broad Institute Genome Sequencing Center for Infectious Disease"/>
            <person name="Wu L."/>
            <person name="Ma J."/>
        </authorList>
    </citation>
    <scope>NUCLEOTIDE SEQUENCE [LARGE SCALE GENOMIC DNA]</scope>
    <source>
        <strain evidence="10">CGMCC-1.15741</strain>
    </source>
</reference>
<feature type="transmembrane region" description="Helical" evidence="7">
    <location>
        <begin position="151"/>
        <end position="172"/>
    </location>
</feature>
<feature type="transmembrane region" description="Helical" evidence="7">
    <location>
        <begin position="184"/>
        <end position="206"/>
    </location>
</feature>
<feature type="transmembrane region" description="Helical" evidence="7">
    <location>
        <begin position="467"/>
        <end position="485"/>
    </location>
</feature>
<dbReference type="Pfam" id="PF03600">
    <property type="entry name" value="CitMHS"/>
    <property type="match status" value="1"/>
</dbReference>
<feature type="domain" description="RCK C-terminal" evidence="8">
    <location>
        <begin position="219"/>
        <end position="304"/>
    </location>
</feature>
<dbReference type="Pfam" id="PF02080">
    <property type="entry name" value="TrkA_C"/>
    <property type="match status" value="1"/>
</dbReference>
<evidence type="ECO:0000256" key="2">
    <source>
        <dbReference type="ARBA" id="ARBA00022448"/>
    </source>
</evidence>
<dbReference type="PANTHER" id="PTHR43652">
    <property type="entry name" value="BASIC AMINO ACID ANTIPORTER YFCC-RELATED"/>
    <property type="match status" value="1"/>
</dbReference>
<dbReference type="InterPro" id="IPR006037">
    <property type="entry name" value="RCK_C"/>
</dbReference>
<evidence type="ECO:0000256" key="1">
    <source>
        <dbReference type="ARBA" id="ARBA00004141"/>
    </source>
</evidence>
<feature type="domain" description="RCK C-terminal" evidence="8">
    <location>
        <begin position="320"/>
        <end position="404"/>
    </location>
</feature>